<dbReference type="RefSeq" id="WP_140233311.1">
    <property type="nucleotide sequence ID" value="NZ_CP041036.1"/>
</dbReference>
<evidence type="ECO:0008006" key="3">
    <source>
        <dbReference type="Google" id="ProtNLM"/>
    </source>
</evidence>
<keyword evidence="2" id="KW-1185">Reference proteome</keyword>
<dbReference type="EMBL" id="CP041036">
    <property type="protein sequence ID" value="QDE30052.1"/>
    <property type="molecule type" value="Genomic_DNA"/>
</dbReference>
<dbReference type="KEGG" id="spol:FH971_03125"/>
<dbReference type="Proteomes" id="UP000319809">
    <property type="component" value="Chromosome"/>
</dbReference>
<accession>A0A4Y5YBA1</accession>
<name>A0A4Y5YBA1_9GAMM</name>
<organism evidence="1 2">
    <name type="scientific">Shewanella polaris</name>
    <dbReference type="NCBI Taxonomy" id="2588449"/>
    <lineage>
        <taxon>Bacteria</taxon>
        <taxon>Pseudomonadati</taxon>
        <taxon>Pseudomonadota</taxon>
        <taxon>Gammaproteobacteria</taxon>
        <taxon>Alteromonadales</taxon>
        <taxon>Shewanellaceae</taxon>
        <taxon>Shewanella</taxon>
    </lineage>
</organism>
<evidence type="ECO:0000313" key="2">
    <source>
        <dbReference type="Proteomes" id="UP000319809"/>
    </source>
</evidence>
<protein>
    <recommendedName>
        <fullName evidence="3">Cthe-2314-like HEPN domain-containing protein</fullName>
    </recommendedName>
</protein>
<sequence>MNIDTGDGINVDISYIAEQNHRYAIHLSTFQNVITYHNGTYEIANIGEHSPFETVDFWRNISLAAEILLKACLLKHNILFFKKRAHSEYGETVTALSNVWLDGILKKLEINYVAQINTGTISTALKNAENKLFEQIQLPPQNTKLISQMFYVIIRTRRNRNSHFFFPNQSHINIAEIEMLFLPLLNQLEEVYGLPSYQDEN</sequence>
<reference evidence="1 2" key="1">
    <citation type="submission" date="2019-06" db="EMBL/GenBank/DDBJ databases">
        <title>The genome of Shewanella sp. SM1901.</title>
        <authorList>
            <person name="Cha Q."/>
        </authorList>
    </citation>
    <scope>NUCLEOTIDE SEQUENCE [LARGE SCALE GENOMIC DNA]</scope>
    <source>
        <strain evidence="1 2">SM1901</strain>
    </source>
</reference>
<evidence type="ECO:0000313" key="1">
    <source>
        <dbReference type="EMBL" id="QDE30052.1"/>
    </source>
</evidence>
<dbReference type="AlphaFoldDB" id="A0A4Y5YBA1"/>
<proteinExistence type="predicted"/>
<gene>
    <name evidence="1" type="ORF">FH971_03125</name>
</gene>